<evidence type="ECO:0000313" key="3">
    <source>
        <dbReference type="EMBL" id="MBP1923591.1"/>
    </source>
</evidence>
<evidence type="ECO:0000313" key="4">
    <source>
        <dbReference type="Proteomes" id="UP000823588"/>
    </source>
</evidence>
<dbReference type="Gene3D" id="3.40.190.10">
    <property type="entry name" value="Periplasmic binding protein-like II"/>
    <property type="match status" value="2"/>
</dbReference>
<keyword evidence="4" id="KW-1185">Reference proteome</keyword>
<accession>A0A8T4GJL3</accession>
<feature type="compositionally biased region" description="Acidic residues" evidence="2">
    <location>
        <begin position="31"/>
        <end position="48"/>
    </location>
</feature>
<proteinExistence type="predicted"/>
<comment type="caution">
    <text evidence="3">The sequence shown here is derived from an EMBL/GenBank/DDBJ whole genome shotgun (WGS) entry which is preliminary data.</text>
</comment>
<dbReference type="NCBIfam" id="TIGR01098">
    <property type="entry name" value="3A0109s03R"/>
    <property type="match status" value="1"/>
</dbReference>
<organism evidence="3 4">
    <name type="scientific">Halorubrum alkaliphilum</name>
    <dbReference type="NCBI Taxonomy" id="261290"/>
    <lineage>
        <taxon>Archaea</taxon>
        <taxon>Methanobacteriati</taxon>
        <taxon>Methanobacteriota</taxon>
        <taxon>Stenosarchaea group</taxon>
        <taxon>Halobacteria</taxon>
        <taxon>Halobacteriales</taxon>
        <taxon>Haloferacaceae</taxon>
        <taxon>Halorubrum</taxon>
    </lineage>
</organism>
<feature type="region of interest" description="Disordered" evidence="2">
    <location>
        <begin position="31"/>
        <end position="55"/>
    </location>
</feature>
<gene>
    <name evidence="3" type="ORF">J2751_002636</name>
</gene>
<dbReference type="PROSITE" id="PS51257">
    <property type="entry name" value="PROKAR_LIPOPROTEIN"/>
    <property type="match status" value="1"/>
</dbReference>
<reference evidence="3" key="1">
    <citation type="submission" date="2021-03" db="EMBL/GenBank/DDBJ databases">
        <title>Genomic Encyclopedia of Type Strains, Phase IV (KMG-IV): sequencing the most valuable type-strain genomes for metagenomic binning, comparative biology and taxonomic classification.</title>
        <authorList>
            <person name="Goeker M."/>
        </authorList>
    </citation>
    <scope>NUCLEOTIDE SEQUENCE</scope>
    <source>
        <strain evidence="3">DSM 23564</strain>
    </source>
</reference>
<evidence type="ECO:0000256" key="2">
    <source>
        <dbReference type="SAM" id="MobiDB-lite"/>
    </source>
</evidence>
<name>A0A8T4GJL3_9EURY</name>
<dbReference type="AlphaFoldDB" id="A0A8T4GJL3"/>
<keyword evidence="1" id="KW-0732">Signal</keyword>
<dbReference type="PANTHER" id="PTHR35841:SF1">
    <property type="entry name" value="PHOSPHONATES-BINDING PERIPLASMIC PROTEIN"/>
    <property type="match status" value="1"/>
</dbReference>
<dbReference type="EMBL" id="JAGGKQ010000025">
    <property type="protein sequence ID" value="MBP1923591.1"/>
    <property type="molecule type" value="Genomic_DNA"/>
</dbReference>
<evidence type="ECO:0000256" key="1">
    <source>
        <dbReference type="ARBA" id="ARBA00022729"/>
    </source>
</evidence>
<dbReference type="Pfam" id="PF12974">
    <property type="entry name" value="Phosphonate-bd"/>
    <property type="match status" value="1"/>
</dbReference>
<dbReference type="Proteomes" id="UP000823588">
    <property type="component" value="Unassembled WGS sequence"/>
</dbReference>
<dbReference type="GO" id="GO:0043190">
    <property type="term" value="C:ATP-binding cassette (ABC) transporter complex"/>
    <property type="evidence" value="ECO:0007669"/>
    <property type="project" value="InterPro"/>
</dbReference>
<sequence length="381" mass="42100">MSDDTRRELLKSTAACMCCGATLGLAGCLEEEGEAEDPADDTGSDDAGGDAGDNYDFAEFDPLDADTWYPQLTSTYLDHGFETGSIDELDLFEERSEPHYGNPPEPIPDDEDEWLDPDIIDFSMVPTEDPAIYEETMQPLMDNIEAETGRDVEYVGLDNYAAQVEAMRAERLHVAGFATGNTPFAVNNAGARPFGIQVGEESFGYRLWVITHVDNDHINELDDLAGADVVHTDPSSNSGHLAPNAAFTDLGVEPGEDYEIEFSGGHDNSANAIFQQDAEVGPICSTCYARAQEQDNIDTTQIKSVWASAPFPTTAFCTRYNLHPDLQEGIRNAFLEYDYQDTDIADEFEGRGTWTEIDYNTHWHDILVNHEVNGVEYEEGL</sequence>
<dbReference type="OrthoDB" id="252027at2157"/>
<dbReference type="InterPro" id="IPR005770">
    <property type="entry name" value="PhnD"/>
</dbReference>
<protein>
    <submittedName>
        <fullName evidence="3">Phosphonate transport system substrate-binding protein</fullName>
    </submittedName>
</protein>
<dbReference type="SUPFAM" id="SSF53850">
    <property type="entry name" value="Periplasmic binding protein-like II"/>
    <property type="match status" value="1"/>
</dbReference>
<dbReference type="PANTHER" id="PTHR35841">
    <property type="entry name" value="PHOSPHONATES-BINDING PERIPLASMIC PROTEIN"/>
    <property type="match status" value="1"/>
</dbReference>
<dbReference type="RefSeq" id="WP_209486566.1">
    <property type="nucleotide sequence ID" value="NZ_JAGGKQ010000025.1"/>
</dbReference>
<dbReference type="GO" id="GO:0055085">
    <property type="term" value="P:transmembrane transport"/>
    <property type="evidence" value="ECO:0007669"/>
    <property type="project" value="InterPro"/>
</dbReference>